<dbReference type="EMBL" id="CP061800">
    <property type="protein sequence ID" value="QTA93553.1"/>
    <property type="molecule type" value="Genomic_DNA"/>
</dbReference>
<gene>
    <name evidence="1" type="ORF">dnm_096550</name>
</gene>
<evidence type="ECO:0000313" key="1">
    <source>
        <dbReference type="EMBL" id="QTA93553.1"/>
    </source>
</evidence>
<dbReference type="AlphaFoldDB" id="A0A975GVM2"/>
<organism evidence="1 2">
    <name type="scientific">Desulfonema magnum</name>
    <dbReference type="NCBI Taxonomy" id="45655"/>
    <lineage>
        <taxon>Bacteria</taxon>
        <taxon>Pseudomonadati</taxon>
        <taxon>Thermodesulfobacteriota</taxon>
        <taxon>Desulfobacteria</taxon>
        <taxon>Desulfobacterales</taxon>
        <taxon>Desulfococcaceae</taxon>
        <taxon>Desulfonema</taxon>
    </lineage>
</organism>
<name>A0A975GVM2_9BACT</name>
<evidence type="ECO:0000313" key="2">
    <source>
        <dbReference type="Proteomes" id="UP000663722"/>
    </source>
</evidence>
<reference evidence="1" key="1">
    <citation type="journal article" date="2021" name="Microb. Physiol.">
        <title>Proteogenomic Insights into the Physiology of Marine, Sulfate-Reducing, Filamentous Desulfonema limicola and Desulfonema magnum.</title>
        <authorList>
            <person name="Schnaars V."/>
            <person name="Wohlbrand L."/>
            <person name="Scheve S."/>
            <person name="Hinrichs C."/>
            <person name="Reinhardt R."/>
            <person name="Rabus R."/>
        </authorList>
    </citation>
    <scope>NUCLEOTIDE SEQUENCE</scope>
    <source>
        <strain evidence="1">4be13</strain>
    </source>
</reference>
<protein>
    <submittedName>
        <fullName evidence="1">Uncharacterized protein</fullName>
    </submittedName>
</protein>
<dbReference type="Proteomes" id="UP000663722">
    <property type="component" value="Chromosome"/>
</dbReference>
<accession>A0A975GVM2</accession>
<proteinExistence type="predicted"/>
<dbReference type="KEGG" id="dmm:dnm_096550"/>
<sequence length="37" mass="4311">MWLYMCPCSSLQLKKLRMALTVIKKAGLFKKARLLIN</sequence>
<keyword evidence="2" id="KW-1185">Reference proteome</keyword>